<keyword evidence="2" id="KW-1185">Reference proteome</keyword>
<name>A0AAW2EEM2_9HYME</name>
<dbReference type="AlphaFoldDB" id="A0AAW2EEM2"/>
<dbReference type="EMBL" id="JADYXP020000024">
    <property type="protein sequence ID" value="KAL0101838.1"/>
    <property type="molecule type" value="Genomic_DNA"/>
</dbReference>
<proteinExistence type="predicted"/>
<gene>
    <name evidence="1" type="ORF">PUN28_019171</name>
</gene>
<reference evidence="1 2" key="1">
    <citation type="submission" date="2023-03" db="EMBL/GenBank/DDBJ databases">
        <title>High recombination rates correlate with genetic variation in Cardiocondyla obscurior ants.</title>
        <authorList>
            <person name="Errbii M."/>
        </authorList>
    </citation>
    <scope>NUCLEOTIDE SEQUENCE [LARGE SCALE GENOMIC DNA]</scope>
    <source>
        <strain evidence="1">Alpha-2009</strain>
        <tissue evidence="1">Whole body</tissue>
    </source>
</reference>
<dbReference type="Proteomes" id="UP001430953">
    <property type="component" value="Unassembled WGS sequence"/>
</dbReference>
<evidence type="ECO:0000313" key="1">
    <source>
        <dbReference type="EMBL" id="KAL0101838.1"/>
    </source>
</evidence>
<sequence length="95" mass="10093">MKVTSDSWSNIALMVKVRPSGDRTTTVAIANRTENDSSRAPTDDDIEIACNGSTGAMTASAWSGDASPLGPSSLRAECEEAFSFLEEAESWCSNE</sequence>
<comment type="caution">
    <text evidence="1">The sequence shown here is derived from an EMBL/GenBank/DDBJ whole genome shotgun (WGS) entry which is preliminary data.</text>
</comment>
<organism evidence="1 2">
    <name type="scientific">Cardiocondyla obscurior</name>
    <dbReference type="NCBI Taxonomy" id="286306"/>
    <lineage>
        <taxon>Eukaryota</taxon>
        <taxon>Metazoa</taxon>
        <taxon>Ecdysozoa</taxon>
        <taxon>Arthropoda</taxon>
        <taxon>Hexapoda</taxon>
        <taxon>Insecta</taxon>
        <taxon>Pterygota</taxon>
        <taxon>Neoptera</taxon>
        <taxon>Endopterygota</taxon>
        <taxon>Hymenoptera</taxon>
        <taxon>Apocrita</taxon>
        <taxon>Aculeata</taxon>
        <taxon>Formicoidea</taxon>
        <taxon>Formicidae</taxon>
        <taxon>Myrmicinae</taxon>
        <taxon>Cardiocondyla</taxon>
    </lineage>
</organism>
<accession>A0AAW2EEM2</accession>
<protein>
    <submittedName>
        <fullName evidence="1">Uncharacterized protein</fullName>
    </submittedName>
</protein>
<evidence type="ECO:0000313" key="2">
    <source>
        <dbReference type="Proteomes" id="UP001430953"/>
    </source>
</evidence>